<dbReference type="Proteomes" id="UP000807353">
    <property type="component" value="Unassembled WGS sequence"/>
</dbReference>
<keyword evidence="3" id="KW-1185">Reference proteome</keyword>
<protein>
    <submittedName>
        <fullName evidence="2">Uncharacterized protein</fullName>
    </submittedName>
</protein>
<reference evidence="2" key="1">
    <citation type="submission" date="2020-11" db="EMBL/GenBank/DDBJ databases">
        <authorList>
            <consortium name="DOE Joint Genome Institute"/>
            <person name="Ahrendt S."/>
            <person name="Riley R."/>
            <person name="Andreopoulos W."/>
            <person name="Labutti K."/>
            <person name="Pangilinan J."/>
            <person name="Ruiz-Duenas F.J."/>
            <person name="Barrasa J.M."/>
            <person name="Sanchez-Garcia M."/>
            <person name="Camarero S."/>
            <person name="Miyauchi S."/>
            <person name="Serrano A."/>
            <person name="Linde D."/>
            <person name="Babiker R."/>
            <person name="Drula E."/>
            <person name="Ayuso-Fernandez I."/>
            <person name="Pacheco R."/>
            <person name="Padilla G."/>
            <person name="Ferreira P."/>
            <person name="Barriuso J."/>
            <person name="Kellner H."/>
            <person name="Castanera R."/>
            <person name="Alfaro M."/>
            <person name="Ramirez L."/>
            <person name="Pisabarro A.G."/>
            <person name="Kuo A."/>
            <person name="Tritt A."/>
            <person name="Lipzen A."/>
            <person name="He G."/>
            <person name="Yan M."/>
            <person name="Ng V."/>
            <person name="Cullen D."/>
            <person name="Martin F."/>
            <person name="Rosso M.-N."/>
            <person name="Henrissat B."/>
            <person name="Hibbett D."/>
            <person name="Martinez A.T."/>
            <person name="Grigoriev I.V."/>
        </authorList>
    </citation>
    <scope>NUCLEOTIDE SEQUENCE</scope>
    <source>
        <strain evidence="2">CBS 247.69</strain>
    </source>
</reference>
<dbReference type="EMBL" id="MU150488">
    <property type="protein sequence ID" value="KAF9455940.1"/>
    <property type="molecule type" value="Genomic_DNA"/>
</dbReference>
<proteinExistence type="predicted"/>
<organism evidence="2 3">
    <name type="scientific">Collybia nuda</name>
    <dbReference type="NCBI Taxonomy" id="64659"/>
    <lineage>
        <taxon>Eukaryota</taxon>
        <taxon>Fungi</taxon>
        <taxon>Dikarya</taxon>
        <taxon>Basidiomycota</taxon>
        <taxon>Agaricomycotina</taxon>
        <taxon>Agaricomycetes</taxon>
        <taxon>Agaricomycetidae</taxon>
        <taxon>Agaricales</taxon>
        <taxon>Tricholomatineae</taxon>
        <taxon>Clitocybaceae</taxon>
        <taxon>Collybia</taxon>
    </lineage>
</organism>
<dbReference type="AlphaFoldDB" id="A0A9P5XSA6"/>
<feature type="transmembrane region" description="Helical" evidence="1">
    <location>
        <begin position="42"/>
        <end position="63"/>
    </location>
</feature>
<keyword evidence="1" id="KW-0812">Transmembrane</keyword>
<accession>A0A9P5XSA6</accession>
<keyword evidence="1" id="KW-1133">Transmembrane helix</keyword>
<keyword evidence="1" id="KW-0472">Membrane</keyword>
<evidence type="ECO:0000313" key="3">
    <source>
        <dbReference type="Proteomes" id="UP000807353"/>
    </source>
</evidence>
<evidence type="ECO:0000256" key="1">
    <source>
        <dbReference type="SAM" id="Phobius"/>
    </source>
</evidence>
<evidence type="ECO:0000313" key="2">
    <source>
        <dbReference type="EMBL" id="KAF9455940.1"/>
    </source>
</evidence>
<name>A0A9P5XSA6_9AGAR</name>
<sequence length="72" mass="7875">MLASVDNTSTFFSARLCWTKGQGECREMRLEGRSVKDSTTMIRLHTFIAMASASALIGVYTALRLGSTLTNV</sequence>
<gene>
    <name evidence="2" type="ORF">BDZ94DRAFT_1315662</name>
</gene>
<comment type="caution">
    <text evidence="2">The sequence shown here is derived from an EMBL/GenBank/DDBJ whole genome shotgun (WGS) entry which is preliminary data.</text>
</comment>